<evidence type="ECO:0000256" key="1">
    <source>
        <dbReference type="SAM" id="MobiDB-lite"/>
    </source>
</evidence>
<sequence length="337" mass="36598">MLKLPFTMLKLQRTLDSKGDKGTGAGTLEQEEIIRFLGRLLNKWAAPKGKANCPSWDANKPESIPPIACSPTPMIPTNLPPPAPEPPIDYQLLRDLEYHADQLVEQMGETMQAVDNILRATRDLEIAELTIPQNNKILAFAASYPPHVIQAYQEAWQLTQEYNSSFGFGLSTGLGATTLGPSDGSMEDHQLQVFNNSSKQASITAPNTPSTIQGDLLQGSHHCLHSGLSIPIPIEQLAIGDSKMLDAKPIGTQMPTNPGLQPTPKLVPNQSGSVETTSKEKQLGGTETQDPGACREGEGEAFRKDKEGTRHRGEGVKQGPQVMEVTDKFTTQVNKET</sequence>
<dbReference type="AlphaFoldDB" id="A0A8H8PAZ9"/>
<dbReference type="KEGG" id="rsx:RhiXN_01252"/>
<dbReference type="Proteomes" id="UP000650533">
    <property type="component" value="Chromosome 16"/>
</dbReference>
<evidence type="ECO:0000313" key="2">
    <source>
        <dbReference type="EMBL" id="QRW26657.1"/>
    </source>
</evidence>
<protein>
    <submittedName>
        <fullName evidence="2">Uncharacterized protein</fullName>
    </submittedName>
</protein>
<evidence type="ECO:0000313" key="3">
    <source>
        <dbReference type="Proteomes" id="UP000650533"/>
    </source>
</evidence>
<feature type="compositionally biased region" description="Polar residues" evidence="1">
    <location>
        <begin position="328"/>
        <end position="337"/>
    </location>
</feature>
<proteinExistence type="predicted"/>
<feature type="region of interest" description="Disordered" evidence="1">
    <location>
        <begin position="248"/>
        <end position="337"/>
    </location>
</feature>
<dbReference type="EMBL" id="CP059673">
    <property type="protein sequence ID" value="QRW26657.1"/>
    <property type="molecule type" value="Genomic_DNA"/>
</dbReference>
<reference evidence="2" key="1">
    <citation type="submission" date="2020-05" db="EMBL/GenBank/DDBJ databases">
        <title>Evolutionary and genomic comparisons of hybrid uninucleate and nonhybrid Rhizoctonia fungi.</title>
        <authorList>
            <person name="Li C."/>
            <person name="Chen X."/>
        </authorList>
    </citation>
    <scope>NUCLEOTIDE SEQUENCE</scope>
    <source>
        <strain evidence="2">AG-1 IA</strain>
    </source>
</reference>
<organism evidence="2 3">
    <name type="scientific">Rhizoctonia solani</name>
    <dbReference type="NCBI Taxonomy" id="456999"/>
    <lineage>
        <taxon>Eukaryota</taxon>
        <taxon>Fungi</taxon>
        <taxon>Dikarya</taxon>
        <taxon>Basidiomycota</taxon>
        <taxon>Agaricomycotina</taxon>
        <taxon>Agaricomycetes</taxon>
        <taxon>Cantharellales</taxon>
        <taxon>Ceratobasidiaceae</taxon>
        <taxon>Rhizoctonia</taxon>
    </lineage>
</organism>
<accession>A0A8H8PAZ9</accession>
<feature type="compositionally biased region" description="Basic and acidic residues" evidence="1">
    <location>
        <begin position="293"/>
        <end position="315"/>
    </location>
</feature>
<gene>
    <name evidence="2" type="ORF">RhiXN_01252</name>
</gene>
<dbReference type="RefSeq" id="XP_043186894.1">
    <property type="nucleotide sequence ID" value="XM_043321071.1"/>
</dbReference>
<dbReference type="GeneID" id="67023534"/>
<name>A0A8H8PAZ9_9AGAM</name>